<dbReference type="EMBL" id="JAVFWL010000006">
    <property type="protein sequence ID" value="KAK6763183.1"/>
    <property type="molecule type" value="Genomic_DNA"/>
</dbReference>
<name>A0ABR1EKQ0_NECAM</name>
<gene>
    <name evidence="2" type="primary">Necator_chrX.g23938</name>
    <name evidence="3" type="synonym">Necator_chrX.g23939</name>
    <name evidence="2" type="ORF">RB195_023773</name>
    <name evidence="3" type="ORF">RB195_023774</name>
</gene>
<dbReference type="InterPro" id="IPR001888">
    <property type="entry name" value="Transposase_1"/>
</dbReference>
<dbReference type="PANTHER" id="PTHR46060">
    <property type="entry name" value="MARINER MOS1 TRANSPOSASE-LIKE PROTEIN"/>
    <property type="match status" value="1"/>
</dbReference>
<proteinExistence type="predicted"/>
<reference evidence="2 4" key="1">
    <citation type="submission" date="2023-08" db="EMBL/GenBank/DDBJ databases">
        <title>A Necator americanus chromosomal reference genome.</title>
        <authorList>
            <person name="Ilik V."/>
            <person name="Petrzelkova K.J."/>
            <person name="Pardy F."/>
            <person name="Fuh T."/>
            <person name="Niatou-Singa F.S."/>
            <person name="Gouil Q."/>
            <person name="Baker L."/>
            <person name="Ritchie M.E."/>
            <person name="Jex A.R."/>
            <person name="Gazzola D."/>
            <person name="Li H."/>
            <person name="Toshio Fujiwara R."/>
            <person name="Zhan B."/>
            <person name="Aroian R.V."/>
            <person name="Pafco B."/>
            <person name="Schwarz E.M."/>
        </authorList>
    </citation>
    <scope>NUCLEOTIDE SEQUENCE [LARGE SCALE GENOMIC DNA]</scope>
    <source>
        <strain evidence="2 4">Aroian</strain>
        <tissue evidence="2">Whole animal</tissue>
    </source>
</reference>
<comment type="caution">
    <text evidence="2">The sequence shown here is derived from an EMBL/GenBank/DDBJ whole genome shotgun (WGS) entry which is preliminary data.</text>
</comment>
<dbReference type="Pfam" id="PF01359">
    <property type="entry name" value="Transposase_1"/>
    <property type="match status" value="1"/>
</dbReference>
<dbReference type="Gene3D" id="3.30.420.10">
    <property type="entry name" value="Ribonuclease H-like superfamily/Ribonuclease H"/>
    <property type="match status" value="1"/>
</dbReference>
<organism evidence="2 4">
    <name type="scientific">Necator americanus</name>
    <name type="common">Human hookworm</name>
    <dbReference type="NCBI Taxonomy" id="51031"/>
    <lineage>
        <taxon>Eukaryota</taxon>
        <taxon>Metazoa</taxon>
        <taxon>Ecdysozoa</taxon>
        <taxon>Nematoda</taxon>
        <taxon>Chromadorea</taxon>
        <taxon>Rhabditida</taxon>
        <taxon>Rhabditina</taxon>
        <taxon>Rhabditomorpha</taxon>
        <taxon>Strongyloidea</taxon>
        <taxon>Ancylostomatidae</taxon>
        <taxon>Bunostominae</taxon>
        <taxon>Necator</taxon>
    </lineage>
</organism>
<dbReference type="EMBL" id="JAVFWL010000006">
    <property type="protein sequence ID" value="KAK6763184.1"/>
    <property type="molecule type" value="Genomic_DNA"/>
</dbReference>
<protein>
    <submittedName>
        <fullName evidence="2">Uncharacterized protein</fullName>
    </submittedName>
</protein>
<accession>A0ABR1EKQ0</accession>
<sequence>MGVSSALLLRNKNDPFLNQIVPCDENWILYDNRRRSAQWLDSDEAPQHFPKPNLHKKGYGDCLVVCNRPHPAQLPEYWRNDYNGEVPTNRRNAPRTAAHLPGVGQQKGTNPAPRQRSPIRLTIDPRAEVERIGLLDSPPSTIVPYIRTSRLLTTTFSSISTTSFARNASGTEKMPKRPLTTLLRLRTP</sequence>
<dbReference type="InterPro" id="IPR036397">
    <property type="entry name" value="RNaseH_sf"/>
</dbReference>
<evidence type="ECO:0000313" key="4">
    <source>
        <dbReference type="Proteomes" id="UP001303046"/>
    </source>
</evidence>
<dbReference type="InterPro" id="IPR052709">
    <property type="entry name" value="Transposase-MT_Hybrid"/>
</dbReference>
<keyword evidence="4" id="KW-1185">Reference proteome</keyword>
<evidence type="ECO:0000313" key="3">
    <source>
        <dbReference type="EMBL" id="KAK6763184.1"/>
    </source>
</evidence>
<evidence type="ECO:0000313" key="2">
    <source>
        <dbReference type="EMBL" id="KAK6763183.1"/>
    </source>
</evidence>
<dbReference type="PANTHER" id="PTHR46060:SF2">
    <property type="entry name" value="HISTONE-LYSINE N-METHYLTRANSFERASE SETMAR"/>
    <property type="match status" value="1"/>
</dbReference>
<dbReference type="Proteomes" id="UP001303046">
    <property type="component" value="Unassembled WGS sequence"/>
</dbReference>
<feature type="region of interest" description="Disordered" evidence="1">
    <location>
        <begin position="90"/>
        <end position="118"/>
    </location>
</feature>
<evidence type="ECO:0000256" key="1">
    <source>
        <dbReference type="SAM" id="MobiDB-lite"/>
    </source>
</evidence>